<gene>
    <name evidence="1" type="ORF">HUK84_00820</name>
</gene>
<evidence type="ECO:0000313" key="1">
    <source>
        <dbReference type="EMBL" id="NVN09705.1"/>
    </source>
</evidence>
<accession>A0A7Y7ITU3</accession>
<organism evidence="1 2">
    <name type="scientific">Nguyenibacter vanlangensis</name>
    <dbReference type="NCBI Taxonomy" id="1216886"/>
    <lineage>
        <taxon>Bacteria</taxon>
        <taxon>Pseudomonadati</taxon>
        <taxon>Pseudomonadota</taxon>
        <taxon>Alphaproteobacteria</taxon>
        <taxon>Acetobacterales</taxon>
        <taxon>Acetobacteraceae</taxon>
        <taxon>Nguyenibacter</taxon>
    </lineage>
</organism>
<name>A0A7Y7ITU3_9PROT</name>
<sequence>MIDSFQKRHLDQIFNLGKGQFGQSGSSEVRLAGHRVSATIQTYGGLFGSEAQIRVFGMRQSEMNTLTQLYRVANTEGGRLNTVTLLSRSGQEKAQIAFKGVIVQAWQDLSGMPETCMTIVAQPNAFMIMKAAPAISFRGPVKVADIVKKILTSCDPDYKLVNDGVNAILTDVSAPGDAASQLDELANAVPFQRYFDGVTYWIWPTDRPLSGNAALVSSETGLIGYPSWTGNGISFSTIYNRSISFGRMVNLQTDITPFNGSWAIVSKIDNLESEVIGGMWMSQIEAQILPGMLKAGP</sequence>
<dbReference type="EMBL" id="JABXXP010000003">
    <property type="protein sequence ID" value="NVN09705.1"/>
    <property type="molecule type" value="Genomic_DNA"/>
</dbReference>
<dbReference type="Proteomes" id="UP000534870">
    <property type="component" value="Unassembled WGS sequence"/>
</dbReference>
<reference evidence="1 2" key="1">
    <citation type="submission" date="2020-06" db="EMBL/GenBank/DDBJ databases">
        <title>Description of novel acetic acid bacteria.</title>
        <authorList>
            <person name="Sombolestani A."/>
        </authorList>
    </citation>
    <scope>NUCLEOTIDE SEQUENCE [LARGE SCALE GENOMIC DNA]</scope>
    <source>
        <strain evidence="1 2">LMG 31431</strain>
    </source>
</reference>
<dbReference type="InterPro" id="IPR054496">
    <property type="entry name" value="E217_GP41"/>
</dbReference>
<comment type="caution">
    <text evidence="1">The sequence shown here is derived from an EMBL/GenBank/DDBJ whole genome shotgun (WGS) entry which is preliminary data.</text>
</comment>
<dbReference type="RefSeq" id="WP_176638505.1">
    <property type="nucleotide sequence ID" value="NZ_JABXXP010000003.1"/>
</dbReference>
<dbReference type="AlphaFoldDB" id="A0A7Y7ITU3"/>
<proteinExistence type="predicted"/>
<evidence type="ECO:0000313" key="2">
    <source>
        <dbReference type="Proteomes" id="UP000534870"/>
    </source>
</evidence>
<protein>
    <submittedName>
        <fullName evidence="1">Uncharacterized protein</fullName>
    </submittedName>
</protein>
<dbReference type="Pfam" id="PF22759">
    <property type="entry name" value="E217_GP41"/>
    <property type="match status" value="1"/>
</dbReference>